<dbReference type="SMART" id="SM01120">
    <property type="entry name" value="Dak2"/>
    <property type="match status" value="1"/>
</dbReference>
<accession>A0A8J3EPQ1</accession>
<evidence type="ECO:0000256" key="4">
    <source>
        <dbReference type="ARBA" id="ARBA00022679"/>
    </source>
</evidence>
<dbReference type="GO" id="GO:0019563">
    <property type="term" value="P:glycerol catabolic process"/>
    <property type="evidence" value="ECO:0007669"/>
    <property type="project" value="TreeGrafter"/>
</dbReference>
<sequence>MDRWPSQLYQGLFVDFTLRSLSKLDSHAGDGDFGSSVAKGFKQLKREWKSILEQDATTIGRFLDACSMVIMEYCGGASGPIWGGAFRAASKATGDQCELTVEAFADMLQAVVKGIQAIGERSFGRGADVGDKTLIDALVPCANAWSESAKNGDSVKTAFEKGAAAAVQGAEQTKDIVARMGRAGTVGERSLGYPDAGAHALGVIFTELSHSLRD</sequence>
<dbReference type="InterPro" id="IPR050861">
    <property type="entry name" value="Dihydroxyacetone_Kinase"/>
</dbReference>
<feature type="domain" description="DhaL" evidence="9">
    <location>
        <begin position="1"/>
        <end position="210"/>
    </location>
</feature>
<evidence type="ECO:0000256" key="8">
    <source>
        <dbReference type="ARBA" id="ARBA00055771"/>
    </source>
</evidence>
<dbReference type="Proteomes" id="UP000656813">
    <property type="component" value="Unassembled WGS sequence"/>
</dbReference>
<dbReference type="InterPro" id="IPR004007">
    <property type="entry name" value="DhaL_dom"/>
</dbReference>
<protein>
    <recommendedName>
        <fullName evidence="3">phosphoenolpyruvate--glycerone phosphotransferase</fullName>
        <ecNumber evidence="3">2.7.1.121</ecNumber>
    </recommendedName>
</protein>
<comment type="catalytic activity">
    <reaction evidence="1">
        <text>dihydroxyacetone + phosphoenolpyruvate = dihydroxyacetone phosphate + pyruvate</text>
        <dbReference type="Rhea" id="RHEA:18381"/>
        <dbReference type="ChEBI" id="CHEBI:15361"/>
        <dbReference type="ChEBI" id="CHEBI:16016"/>
        <dbReference type="ChEBI" id="CHEBI:57642"/>
        <dbReference type="ChEBI" id="CHEBI:58702"/>
        <dbReference type="EC" id="2.7.1.121"/>
    </reaction>
</comment>
<dbReference type="Gene3D" id="1.25.40.340">
    <property type="match status" value="1"/>
</dbReference>
<reference evidence="10" key="1">
    <citation type="journal article" date="2014" name="Int. J. Syst. Evol. Microbiol.">
        <title>Complete genome sequence of Corynebacterium casei LMG S-19264T (=DSM 44701T), isolated from a smear-ripened cheese.</title>
        <authorList>
            <consortium name="US DOE Joint Genome Institute (JGI-PGF)"/>
            <person name="Walter F."/>
            <person name="Albersmeier A."/>
            <person name="Kalinowski J."/>
            <person name="Ruckert C."/>
        </authorList>
    </citation>
    <scope>NUCLEOTIDE SEQUENCE</scope>
    <source>
        <strain evidence="10">CGMCC 1.12777</strain>
    </source>
</reference>
<dbReference type="EMBL" id="BMFV01000070">
    <property type="protein sequence ID" value="GGH89148.1"/>
    <property type="molecule type" value="Genomic_DNA"/>
</dbReference>
<keyword evidence="4" id="KW-0808">Transferase</keyword>
<dbReference type="GO" id="GO:0047324">
    <property type="term" value="F:phosphoenolpyruvate-glycerone phosphotransferase activity"/>
    <property type="evidence" value="ECO:0007669"/>
    <property type="project" value="UniProtKB-EC"/>
</dbReference>
<reference evidence="10" key="2">
    <citation type="submission" date="2020-09" db="EMBL/GenBank/DDBJ databases">
        <authorList>
            <person name="Sun Q."/>
            <person name="Zhou Y."/>
        </authorList>
    </citation>
    <scope>NUCLEOTIDE SEQUENCE</scope>
    <source>
        <strain evidence="10">CGMCC 1.12777</strain>
    </source>
</reference>
<evidence type="ECO:0000313" key="10">
    <source>
        <dbReference type="EMBL" id="GGH89148.1"/>
    </source>
</evidence>
<dbReference type="RefSeq" id="WP_188499458.1">
    <property type="nucleotide sequence ID" value="NZ_BMFV01000070.1"/>
</dbReference>
<organism evidence="10 11">
    <name type="scientific">Pullulanibacillus pueri</name>
    <dbReference type="NCBI Taxonomy" id="1437324"/>
    <lineage>
        <taxon>Bacteria</taxon>
        <taxon>Bacillati</taxon>
        <taxon>Bacillota</taxon>
        <taxon>Bacilli</taxon>
        <taxon>Bacillales</taxon>
        <taxon>Sporolactobacillaceae</taxon>
        <taxon>Pullulanibacillus</taxon>
    </lineage>
</organism>
<evidence type="ECO:0000256" key="2">
    <source>
        <dbReference type="ARBA" id="ARBA00004745"/>
    </source>
</evidence>
<dbReference type="Pfam" id="PF02734">
    <property type="entry name" value="Dak2"/>
    <property type="match status" value="1"/>
</dbReference>
<keyword evidence="11" id="KW-1185">Reference proteome</keyword>
<evidence type="ECO:0000256" key="1">
    <source>
        <dbReference type="ARBA" id="ARBA00001113"/>
    </source>
</evidence>
<comment type="function">
    <text evidence="8">ADP-binding subunit of the dihydroxyacetone kinase, which is responsible for the phosphoenolpyruvate (PEP)-dependent phosphorylation of dihydroxyacetone. DhaL-ADP is converted to DhaL-ATP via a phosphoryl group transfer from DhaM and transmits it to dihydroxyacetone binds to DhaK.</text>
</comment>
<dbReference type="PROSITE" id="PS51480">
    <property type="entry name" value="DHAL"/>
    <property type="match status" value="1"/>
</dbReference>
<name>A0A8J3EPQ1_9BACL</name>
<evidence type="ECO:0000313" key="11">
    <source>
        <dbReference type="Proteomes" id="UP000656813"/>
    </source>
</evidence>
<evidence type="ECO:0000259" key="9">
    <source>
        <dbReference type="PROSITE" id="PS51480"/>
    </source>
</evidence>
<comment type="pathway">
    <text evidence="2">Polyol metabolism; glycerol degradation.</text>
</comment>
<comment type="subunit">
    <text evidence="7">Homodimer. The dihydroxyacetone kinase complex is composed of a homodimer of DhaM, a homodimer of DhaK and the subunit DhaL.</text>
</comment>
<dbReference type="SUPFAM" id="SSF101473">
    <property type="entry name" value="DhaL-like"/>
    <property type="match status" value="1"/>
</dbReference>
<dbReference type="GO" id="GO:0004371">
    <property type="term" value="F:glycerone kinase activity"/>
    <property type="evidence" value="ECO:0007669"/>
    <property type="project" value="InterPro"/>
</dbReference>
<keyword evidence="6" id="KW-0319">Glycerol metabolism</keyword>
<comment type="caution">
    <text evidence="10">The sequence shown here is derived from an EMBL/GenBank/DDBJ whole genome shotgun (WGS) entry which is preliminary data.</text>
</comment>
<proteinExistence type="predicted"/>
<dbReference type="InterPro" id="IPR036117">
    <property type="entry name" value="DhaL_dom_sf"/>
</dbReference>
<dbReference type="AlphaFoldDB" id="A0A8J3EPQ1"/>
<dbReference type="EC" id="2.7.1.121" evidence="3"/>
<evidence type="ECO:0000256" key="3">
    <source>
        <dbReference type="ARBA" id="ARBA00012095"/>
    </source>
</evidence>
<keyword evidence="5" id="KW-0418">Kinase</keyword>
<dbReference type="PANTHER" id="PTHR28629:SF4">
    <property type="entry name" value="TRIOKINASE_FMN CYCLASE"/>
    <property type="match status" value="1"/>
</dbReference>
<evidence type="ECO:0000256" key="5">
    <source>
        <dbReference type="ARBA" id="ARBA00022777"/>
    </source>
</evidence>
<dbReference type="GO" id="GO:0005829">
    <property type="term" value="C:cytosol"/>
    <property type="evidence" value="ECO:0007669"/>
    <property type="project" value="TreeGrafter"/>
</dbReference>
<evidence type="ECO:0000256" key="7">
    <source>
        <dbReference type="ARBA" id="ARBA00046577"/>
    </source>
</evidence>
<dbReference type="FunFam" id="1.25.40.340:FF:000002">
    <property type="entry name" value="Dihydroxyacetone kinase, L subunit"/>
    <property type="match status" value="1"/>
</dbReference>
<gene>
    <name evidence="10" type="ORF">GCM10007096_43080</name>
</gene>
<dbReference type="PANTHER" id="PTHR28629">
    <property type="entry name" value="TRIOKINASE/FMN CYCLASE"/>
    <property type="match status" value="1"/>
</dbReference>
<evidence type="ECO:0000256" key="6">
    <source>
        <dbReference type="ARBA" id="ARBA00022798"/>
    </source>
</evidence>